<accession>A0A6P0HCN5</accession>
<feature type="domain" description="AFP-like" evidence="1">
    <location>
        <begin position="164"/>
        <end position="222"/>
    </location>
</feature>
<dbReference type="Proteomes" id="UP000468828">
    <property type="component" value="Unassembled WGS sequence"/>
</dbReference>
<dbReference type="Gene3D" id="3.90.1210.10">
    <property type="entry name" value="Antifreeze-like/N-acetylneuraminic acid synthase C-terminal domain"/>
    <property type="match status" value="1"/>
</dbReference>
<dbReference type="SMART" id="SM00858">
    <property type="entry name" value="SAF"/>
    <property type="match status" value="1"/>
</dbReference>
<dbReference type="Gene3D" id="3.20.20.70">
    <property type="entry name" value="Aldolase class I"/>
    <property type="match status" value="1"/>
</dbReference>
<dbReference type="GO" id="GO:0016051">
    <property type="term" value="P:carbohydrate biosynthetic process"/>
    <property type="evidence" value="ECO:0007669"/>
    <property type="project" value="InterPro"/>
</dbReference>
<dbReference type="InterPro" id="IPR013785">
    <property type="entry name" value="Aldolase_TIM"/>
</dbReference>
<comment type="caution">
    <text evidence="3">The sequence shown here is derived from an EMBL/GenBank/DDBJ whole genome shotgun (WGS) entry which is preliminary data.</text>
</comment>
<evidence type="ECO:0000313" key="4">
    <source>
        <dbReference type="Proteomes" id="UP000468828"/>
    </source>
</evidence>
<dbReference type="PANTHER" id="PTHR42966:SF1">
    <property type="entry name" value="SIALIC ACID SYNTHASE"/>
    <property type="match status" value="1"/>
</dbReference>
<dbReference type="CDD" id="cd11615">
    <property type="entry name" value="SAF_NeuB_like"/>
    <property type="match status" value="1"/>
</dbReference>
<dbReference type="InterPro" id="IPR006190">
    <property type="entry name" value="SAF_AFP_Neu5Ac"/>
</dbReference>
<feature type="non-terminal residue" evidence="3">
    <location>
        <position position="1"/>
    </location>
</feature>
<dbReference type="PANTHER" id="PTHR42966">
    <property type="entry name" value="N-ACETYLNEURAMINATE SYNTHASE"/>
    <property type="match status" value="1"/>
</dbReference>
<dbReference type="EMBL" id="JAAGWB010000055">
    <property type="protein sequence ID" value="NEN52933.1"/>
    <property type="molecule type" value="Genomic_DNA"/>
</dbReference>
<sequence length="225" mass="22713">KIASAELLDLPLIRLAASTGKPLVISTGMATLGEVDAALSAARGAGSGQVVLLSCTAAYPADPAQSHLANIAVLRDAFGVPVGLSDHTPGIGVPIAAVALGAVAVEKHITLSRDGGGVDSAFSLEPSELAALVRECAAARAAVSPGPAFGVRPGEEETARFRRSLWVTRDVAAGEVVGPDTVRALRPAGGLLPGTLEQVTGRPFARAVRRGTPLGWDLLDAPVGP</sequence>
<dbReference type="PROSITE" id="PS50844">
    <property type="entry name" value="AFP_LIKE"/>
    <property type="match status" value="1"/>
</dbReference>
<gene>
    <name evidence="3" type="ORF">G3R41_18670</name>
    <name evidence="2" type="ORF">GCU67_18020</name>
</gene>
<dbReference type="Proteomes" id="UP000471152">
    <property type="component" value="Unassembled WGS sequence"/>
</dbReference>
<dbReference type="SUPFAM" id="SSF51269">
    <property type="entry name" value="AFP III-like domain"/>
    <property type="match status" value="1"/>
</dbReference>
<reference evidence="2 4" key="1">
    <citation type="submission" date="2020-01" db="EMBL/GenBank/DDBJ databases">
        <title>the WGS Modestobacter muralis CPCC 204518.</title>
        <authorList>
            <person name="Jiang Z."/>
        </authorList>
    </citation>
    <scope>NUCLEOTIDE SEQUENCE [LARGE SCALE GENOMIC DNA]</scope>
    <source>
        <strain evidence="2 4">DSM 100205</strain>
    </source>
</reference>
<dbReference type="InterPro" id="IPR013132">
    <property type="entry name" value="PseI/NeuA/B-like_N"/>
</dbReference>
<protein>
    <submittedName>
        <fullName evidence="3">Pseudaminic acid synthase</fullName>
    </submittedName>
</protein>
<keyword evidence="4" id="KW-1185">Reference proteome</keyword>
<dbReference type="EMBL" id="JAAGWH010000053">
    <property type="protein sequence ID" value="NEK96045.1"/>
    <property type="molecule type" value="Genomic_DNA"/>
</dbReference>
<dbReference type="RefSeq" id="WP_211661644.1">
    <property type="nucleotide sequence ID" value="NZ_JAAGWB010000055.1"/>
</dbReference>
<evidence type="ECO:0000259" key="1">
    <source>
        <dbReference type="PROSITE" id="PS50844"/>
    </source>
</evidence>
<reference evidence="3 5" key="2">
    <citation type="submission" date="2020-02" db="EMBL/GenBank/DDBJ databases">
        <title>The WGS of Modestobacter muralis DSM 100205.</title>
        <authorList>
            <person name="Jiang Z."/>
        </authorList>
    </citation>
    <scope>NUCLEOTIDE SEQUENCE [LARGE SCALE GENOMIC DNA]</scope>
    <source>
        <strain evidence="3 5">DSM 100205</strain>
    </source>
</reference>
<dbReference type="InterPro" id="IPR057736">
    <property type="entry name" value="SAF_PseI/NeuA/NeuB"/>
</dbReference>
<name>A0A6P0HCN5_9ACTN</name>
<evidence type="ECO:0000313" key="3">
    <source>
        <dbReference type="EMBL" id="NEN52933.1"/>
    </source>
</evidence>
<dbReference type="Pfam" id="PF08666">
    <property type="entry name" value="SAF"/>
    <property type="match status" value="1"/>
</dbReference>
<dbReference type="SUPFAM" id="SSF51569">
    <property type="entry name" value="Aldolase"/>
    <property type="match status" value="1"/>
</dbReference>
<dbReference type="InterPro" id="IPR051690">
    <property type="entry name" value="PseI-like"/>
</dbReference>
<organism evidence="3 5">
    <name type="scientific">Modestobacter muralis</name>
    <dbReference type="NCBI Taxonomy" id="1608614"/>
    <lineage>
        <taxon>Bacteria</taxon>
        <taxon>Bacillati</taxon>
        <taxon>Actinomycetota</taxon>
        <taxon>Actinomycetes</taxon>
        <taxon>Geodermatophilales</taxon>
        <taxon>Geodermatophilaceae</taxon>
        <taxon>Modestobacter</taxon>
    </lineage>
</organism>
<evidence type="ECO:0000313" key="2">
    <source>
        <dbReference type="EMBL" id="NEK96045.1"/>
    </source>
</evidence>
<proteinExistence type="predicted"/>
<dbReference type="Pfam" id="PF03102">
    <property type="entry name" value="NeuB"/>
    <property type="match status" value="1"/>
</dbReference>
<dbReference type="InterPro" id="IPR036732">
    <property type="entry name" value="AFP_Neu5c_C_sf"/>
</dbReference>
<dbReference type="GO" id="GO:0047444">
    <property type="term" value="F:N-acylneuraminate-9-phosphate synthase activity"/>
    <property type="evidence" value="ECO:0007669"/>
    <property type="project" value="TreeGrafter"/>
</dbReference>
<dbReference type="InterPro" id="IPR013974">
    <property type="entry name" value="SAF"/>
</dbReference>
<dbReference type="AlphaFoldDB" id="A0A6P0HCN5"/>
<evidence type="ECO:0000313" key="5">
    <source>
        <dbReference type="Proteomes" id="UP000471152"/>
    </source>
</evidence>